<comment type="subcellular location">
    <subcellularLocation>
        <location evidence="1">Endomembrane system</location>
        <topology evidence="1">Multi-pass membrane protein</topology>
    </subcellularLocation>
</comment>
<dbReference type="Pfam" id="PF03083">
    <property type="entry name" value="MtN3_slv"/>
    <property type="match status" value="1"/>
</dbReference>
<dbReference type="GO" id="GO:0016020">
    <property type="term" value="C:membrane"/>
    <property type="evidence" value="ECO:0007669"/>
    <property type="project" value="InterPro"/>
</dbReference>
<name>A0AAV1IJ87_9CHLO</name>
<evidence type="ECO:0008006" key="12">
    <source>
        <dbReference type="Google" id="ProtNLM"/>
    </source>
</evidence>
<dbReference type="InterPro" id="IPR047664">
    <property type="entry name" value="SWEET"/>
</dbReference>
<feature type="transmembrane region" description="Helical" evidence="9">
    <location>
        <begin position="29"/>
        <end position="49"/>
    </location>
</feature>
<evidence type="ECO:0000313" key="10">
    <source>
        <dbReference type="EMBL" id="CAK0786505.1"/>
    </source>
</evidence>
<keyword evidence="6" id="KW-0677">Repeat</keyword>
<evidence type="ECO:0000256" key="5">
    <source>
        <dbReference type="ARBA" id="ARBA00022692"/>
    </source>
</evidence>
<evidence type="ECO:0000256" key="2">
    <source>
        <dbReference type="ARBA" id="ARBA00007809"/>
    </source>
</evidence>
<proteinExistence type="inferred from homology"/>
<keyword evidence="3" id="KW-0813">Transport</keyword>
<reference evidence="10 11" key="1">
    <citation type="submission" date="2023-10" db="EMBL/GenBank/DDBJ databases">
        <authorList>
            <person name="Maclean D."/>
            <person name="Macfadyen A."/>
        </authorList>
    </citation>
    <scope>NUCLEOTIDE SEQUENCE [LARGE SCALE GENOMIC DNA]</scope>
</reference>
<dbReference type="Gene3D" id="1.20.1280.290">
    <property type="match status" value="2"/>
</dbReference>
<feature type="transmembrane region" description="Helical" evidence="9">
    <location>
        <begin position="126"/>
        <end position="146"/>
    </location>
</feature>
<evidence type="ECO:0000313" key="11">
    <source>
        <dbReference type="Proteomes" id="UP001314263"/>
    </source>
</evidence>
<keyword evidence="5 9" id="KW-0812">Transmembrane</keyword>
<accession>A0AAV1IJ87</accession>
<sequence length="200" mass="21854">MQDLNPLPFAATILNCSGWVVYTVLVRNWFVFCTDAPGLLCSIWMTFSLYPHASLRVQNQLNAFIVLAAFLWCVLAAVTMILQEHSTQAAVIQLWGWTVSVTQVLLMASPLSGLLRAVQQRSSANFHLGVCSMGLVSSTLWTIYAFTIRNLFIAIPNFLGGFLSCAALLVCFIFPRRTPPAPAEQDAARVQAAGATVELG</sequence>
<dbReference type="InterPro" id="IPR004316">
    <property type="entry name" value="SWEET_rpt"/>
</dbReference>
<comment type="similarity">
    <text evidence="2">Belongs to the SWEET sugar transporter family.</text>
</comment>
<comment type="caution">
    <text evidence="10">The sequence shown here is derived from an EMBL/GenBank/DDBJ whole genome shotgun (WGS) entry which is preliminary data.</text>
</comment>
<feature type="transmembrane region" description="Helical" evidence="9">
    <location>
        <begin position="94"/>
        <end position="114"/>
    </location>
</feature>
<feature type="transmembrane region" description="Helical" evidence="9">
    <location>
        <begin position="61"/>
        <end position="82"/>
    </location>
</feature>
<dbReference type="PANTHER" id="PTHR10791:SF224">
    <property type="entry name" value="SUGAR TRANSPORTER SWEET"/>
    <property type="match status" value="1"/>
</dbReference>
<protein>
    <recommendedName>
        <fullName evidence="12">Sugar transporter SWEET1</fullName>
    </recommendedName>
</protein>
<keyword evidence="4" id="KW-0762">Sugar transport</keyword>
<evidence type="ECO:0000256" key="7">
    <source>
        <dbReference type="ARBA" id="ARBA00022989"/>
    </source>
</evidence>
<evidence type="ECO:0000256" key="6">
    <source>
        <dbReference type="ARBA" id="ARBA00022737"/>
    </source>
</evidence>
<dbReference type="Proteomes" id="UP001314263">
    <property type="component" value="Unassembled WGS sequence"/>
</dbReference>
<evidence type="ECO:0000256" key="9">
    <source>
        <dbReference type="SAM" id="Phobius"/>
    </source>
</evidence>
<keyword evidence="11" id="KW-1185">Reference proteome</keyword>
<dbReference type="GO" id="GO:0012505">
    <property type="term" value="C:endomembrane system"/>
    <property type="evidence" value="ECO:0007669"/>
    <property type="project" value="UniProtKB-SubCell"/>
</dbReference>
<feature type="transmembrane region" description="Helical" evidence="9">
    <location>
        <begin position="152"/>
        <end position="174"/>
    </location>
</feature>
<evidence type="ECO:0000256" key="1">
    <source>
        <dbReference type="ARBA" id="ARBA00004127"/>
    </source>
</evidence>
<keyword evidence="8 9" id="KW-0472">Membrane</keyword>
<dbReference type="PANTHER" id="PTHR10791">
    <property type="entry name" value="RAG1-ACTIVATING PROTEIN 1"/>
    <property type="match status" value="1"/>
</dbReference>
<dbReference type="GO" id="GO:0051119">
    <property type="term" value="F:sugar transmembrane transporter activity"/>
    <property type="evidence" value="ECO:0007669"/>
    <property type="project" value="InterPro"/>
</dbReference>
<evidence type="ECO:0000256" key="3">
    <source>
        <dbReference type="ARBA" id="ARBA00022448"/>
    </source>
</evidence>
<gene>
    <name evidence="10" type="ORF">CVIRNUC_009718</name>
</gene>
<organism evidence="10 11">
    <name type="scientific">Coccomyxa viridis</name>
    <dbReference type="NCBI Taxonomy" id="1274662"/>
    <lineage>
        <taxon>Eukaryota</taxon>
        <taxon>Viridiplantae</taxon>
        <taxon>Chlorophyta</taxon>
        <taxon>core chlorophytes</taxon>
        <taxon>Trebouxiophyceae</taxon>
        <taxon>Trebouxiophyceae incertae sedis</taxon>
        <taxon>Coccomyxaceae</taxon>
        <taxon>Coccomyxa</taxon>
    </lineage>
</organism>
<dbReference type="AlphaFoldDB" id="A0AAV1IJ87"/>
<evidence type="ECO:0000256" key="4">
    <source>
        <dbReference type="ARBA" id="ARBA00022597"/>
    </source>
</evidence>
<keyword evidence="7 9" id="KW-1133">Transmembrane helix</keyword>
<evidence type="ECO:0000256" key="8">
    <source>
        <dbReference type="ARBA" id="ARBA00023136"/>
    </source>
</evidence>
<dbReference type="EMBL" id="CAUYUE010000014">
    <property type="protein sequence ID" value="CAK0786505.1"/>
    <property type="molecule type" value="Genomic_DNA"/>
</dbReference>